<evidence type="ECO:0008006" key="3">
    <source>
        <dbReference type="Google" id="ProtNLM"/>
    </source>
</evidence>
<dbReference type="PANTHER" id="PTHR37625:SF4">
    <property type="entry name" value="OUTER MEMBRANE LIPOPROTEIN"/>
    <property type="match status" value="1"/>
</dbReference>
<sequence>MAIVAISLALPLQACSDRPVSDLIGTADRLFSLRFGDSAPDEAEIAILAHKDANPDAEGRASPVVLRFFQLSQPGAFQQADYFALNENPRGVLGGTLIDQGELVMAPGSSRELVFSADQRTRAIGVVAGFRDIDEARWRSLIEVDPYDLEPLQVVIDGTDVTIGLKPED</sequence>
<proteinExistence type="predicted"/>
<comment type="caution">
    <text evidence="1">The sequence shown here is derived from an EMBL/GenBank/DDBJ whole genome shotgun (WGS) entry which is preliminary data.</text>
</comment>
<reference evidence="1 2" key="1">
    <citation type="submission" date="2015-12" db="EMBL/GenBank/DDBJ databases">
        <title>Genome sequence of Tistrella mobilis MCCC 1A02139.</title>
        <authorList>
            <person name="Lu L."/>
            <person name="Lai Q."/>
            <person name="Shao Z."/>
            <person name="Qian P."/>
        </authorList>
    </citation>
    <scope>NUCLEOTIDE SEQUENCE [LARGE SCALE GENOMIC DNA]</scope>
    <source>
        <strain evidence="1 2">MCCC 1A02139</strain>
    </source>
</reference>
<dbReference type="NCBIfam" id="TIGR03352">
    <property type="entry name" value="VI_chp_3"/>
    <property type="match status" value="1"/>
</dbReference>
<evidence type="ECO:0000313" key="1">
    <source>
        <dbReference type="EMBL" id="KYO57293.1"/>
    </source>
</evidence>
<dbReference type="Gene3D" id="2.60.40.4150">
    <property type="entry name" value="Type VI secretion system, lipoprotein SciN"/>
    <property type="match status" value="1"/>
</dbReference>
<organism evidence="1 2">
    <name type="scientific">Tistrella mobilis</name>
    <dbReference type="NCBI Taxonomy" id="171437"/>
    <lineage>
        <taxon>Bacteria</taxon>
        <taxon>Pseudomonadati</taxon>
        <taxon>Pseudomonadota</taxon>
        <taxon>Alphaproteobacteria</taxon>
        <taxon>Geminicoccales</taxon>
        <taxon>Geminicoccaceae</taxon>
        <taxon>Tistrella</taxon>
    </lineage>
</organism>
<accession>A0A161R7S9</accession>
<dbReference type="AlphaFoldDB" id="A0A161R7S9"/>
<name>A0A161R7S9_9PROT</name>
<dbReference type="InterPro" id="IPR038706">
    <property type="entry name" value="Type_VI_SciN-like_sf"/>
</dbReference>
<evidence type="ECO:0000313" key="2">
    <source>
        <dbReference type="Proteomes" id="UP000075787"/>
    </source>
</evidence>
<dbReference type="Proteomes" id="UP000075787">
    <property type="component" value="Unassembled WGS sequence"/>
</dbReference>
<dbReference type="Pfam" id="PF12790">
    <property type="entry name" value="T6SS-SciN"/>
    <property type="match status" value="1"/>
</dbReference>
<dbReference type="PANTHER" id="PTHR37625">
    <property type="entry name" value="OUTER MEMBRANE LIPOPROTEIN-RELATED"/>
    <property type="match status" value="1"/>
</dbReference>
<dbReference type="InterPro" id="IPR017734">
    <property type="entry name" value="T6SS_SciN"/>
</dbReference>
<protein>
    <recommendedName>
        <fullName evidence="3">Type VI secretion system lipoprotein TssJ</fullName>
    </recommendedName>
</protein>
<dbReference type="EMBL" id="LPZR01000032">
    <property type="protein sequence ID" value="KYO57293.1"/>
    <property type="molecule type" value="Genomic_DNA"/>
</dbReference>
<gene>
    <name evidence="1" type="ORF">AUP44_20850</name>
</gene>